<keyword evidence="4" id="KW-1185">Reference proteome</keyword>
<reference evidence="3 4" key="1">
    <citation type="journal article" date="2013" name="Genome Announc.">
        <title>Draft Genome Sequence of Sphingobium quisquiliarum Strain P25T, a Novel Hexachlorocyclohexane (HCH)-Degrading Bacterium Isolated from an HCH Dumpsite.</title>
        <authorList>
            <person name="Kumar Singh A."/>
            <person name="Sangwan N."/>
            <person name="Sharma A."/>
            <person name="Gupta V."/>
            <person name="Khurana J.P."/>
            <person name="Lal R."/>
        </authorList>
    </citation>
    <scope>NUCLEOTIDE SEQUENCE [LARGE SCALE GENOMIC DNA]</scope>
    <source>
        <strain evidence="3 4">P25</strain>
    </source>
</reference>
<feature type="compositionally biased region" description="Basic residues" evidence="1">
    <location>
        <begin position="61"/>
        <end position="78"/>
    </location>
</feature>
<name>T0GKY7_9SPHN</name>
<dbReference type="Proteomes" id="UP000015525">
    <property type="component" value="Unassembled WGS sequence"/>
</dbReference>
<feature type="region of interest" description="Disordered" evidence="1">
    <location>
        <begin position="60"/>
        <end position="94"/>
    </location>
</feature>
<evidence type="ECO:0000256" key="1">
    <source>
        <dbReference type="SAM" id="MobiDB-lite"/>
    </source>
</evidence>
<accession>T0GKY7</accession>
<comment type="caution">
    <text evidence="3">The sequence shown here is derived from an EMBL/GenBank/DDBJ whole genome shotgun (WGS) entry which is preliminary data.</text>
</comment>
<keyword evidence="2" id="KW-0812">Transmembrane</keyword>
<evidence type="ECO:0000313" key="3">
    <source>
        <dbReference type="EMBL" id="EQB04486.1"/>
    </source>
</evidence>
<keyword evidence="2" id="KW-1133">Transmembrane helix</keyword>
<feature type="transmembrane region" description="Helical" evidence="2">
    <location>
        <begin position="40"/>
        <end position="59"/>
    </location>
</feature>
<sequence>MIILLCGTAIIWVAGACHLWKQQSQSAKLVSINWTDRAIALMWLPLFLPFVLITLIASMKQPKKRMRPRKQSRSRLLSHSKPVPDRRKRGFFRG</sequence>
<evidence type="ECO:0000313" key="4">
    <source>
        <dbReference type="Proteomes" id="UP000015525"/>
    </source>
</evidence>
<proteinExistence type="predicted"/>
<gene>
    <name evidence="3" type="ORF">L288_13935</name>
</gene>
<organism evidence="3 4">
    <name type="scientific">Sphingobium quisquiliarum P25</name>
    <dbReference type="NCBI Taxonomy" id="1329909"/>
    <lineage>
        <taxon>Bacteria</taxon>
        <taxon>Pseudomonadati</taxon>
        <taxon>Pseudomonadota</taxon>
        <taxon>Alphaproteobacteria</taxon>
        <taxon>Sphingomonadales</taxon>
        <taxon>Sphingomonadaceae</taxon>
        <taxon>Sphingobium</taxon>
    </lineage>
</organism>
<dbReference type="AlphaFoldDB" id="T0GKY7"/>
<dbReference type="EMBL" id="ATHO01000128">
    <property type="protein sequence ID" value="EQB04486.1"/>
    <property type="molecule type" value="Genomic_DNA"/>
</dbReference>
<evidence type="ECO:0000256" key="2">
    <source>
        <dbReference type="SAM" id="Phobius"/>
    </source>
</evidence>
<keyword evidence="2" id="KW-0472">Membrane</keyword>
<protein>
    <submittedName>
        <fullName evidence="3">Uncharacterized protein</fullName>
    </submittedName>
</protein>